<proteinExistence type="predicted"/>
<dbReference type="EMBL" id="BLXT01004673">
    <property type="protein sequence ID" value="GFO16486.1"/>
    <property type="molecule type" value="Genomic_DNA"/>
</dbReference>
<gene>
    <name evidence="2" type="ORF">PoB_004299100</name>
</gene>
<evidence type="ECO:0000313" key="2">
    <source>
        <dbReference type="EMBL" id="GFO16486.1"/>
    </source>
</evidence>
<accession>A0AAV4BCC8</accession>
<protein>
    <submittedName>
        <fullName evidence="2">Uncharacterized protein</fullName>
    </submittedName>
</protein>
<reference evidence="2 3" key="1">
    <citation type="journal article" date="2021" name="Elife">
        <title>Chloroplast acquisition without the gene transfer in kleptoplastic sea slugs, Plakobranchus ocellatus.</title>
        <authorList>
            <person name="Maeda T."/>
            <person name="Takahashi S."/>
            <person name="Yoshida T."/>
            <person name="Shimamura S."/>
            <person name="Takaki Y."/>
            <person name="Nagai Y."/>
            <person name="Toyoda A."/>
            <person name="Suzuki Y."/>
            <person name="Arimoto A."/>
            <person name="Ishii H."/>
            <person name="Satoh N."/>
            <person name="Nishiyama T."/>
            <person name="Hasebe M."/>
            <person name="Maruyama T."/>
            <person name="Minagawa J."/>
            <person name="Obokata J."/>
            <person name="Shigenobu S."/>
        </authorList>
    </citation>
    <scope>NUCLEOTIDE SEQUENCE [LARGE SCALE GENOMIC DNA]</scope>
</reference>
<organism evidence="2 3">
    <name type="scientific">Plakobranchus ocellatus</name>
    <dbReference type="NCBI Taxonomy" id="259542"/>
    <lineage>
        <taxon>Eukaryota</taxon>
        <taxon>Metazoa</taxon>
        <taxon>Spiralia</taxon>
        <taxon>Lophotrochozoa</taxon>
        <taxon>Mollusca</taxon>
        <taxon>Gastropoda</taxon>
        <taxon>Heterobranchia</taxon>
        <taxon>Euthyneura</taxon>
        <taxon>Panpulmonata</taxon>
        <taxon>Sacoglossa</taxon>
        <taxon>Placobranchoidea</taxon>
        <taxon>Plakobranchidae</taxon>
        <taxon>Plakobranchus</taxon>
    </lineage>
</organism>
<name>A0AAV4BCC8_9GAST</name>
<keyword evidence="3" id="KW-1185">Reference proteome</keyword>
<feature type="region of interest" description="Disordered" evidence="1">
    <location>
        <begin position="79"/>
        <end position="98"/>
    </location>
</feature>
<dbReference type="Proteomes" id="UP000735302">
    <property type="component" value="Unassembled WGS sequence"/>
</dbReference>
<evidence type="ECO:0000313" key="3">
    <source>
        <dbReference type="Proteomes" id="UP000735302"/>
    </source>
</evidence>
<evidence type="ECO:0000256" key="1">
    <source>
        <dbReference type="SAM" id="MobiDB-lite"/>
    </source>
</evidence>
<comment type="caution">
    <text evidence="2">The sequence shown here is derived from an EMBL/GenBank/DDBJ whole genome shotgun (WGS) entry which is preliminary data.</text>
</comment>
<dbReference type="AlphaFoldDB" id="A0AAV4BCC8"/>
<sequence>MEEKEVSVKNLPPQRVWKCGSVSREEKEIKMEGINRREADPAQSRKLSYTIVNGESNQTPEIIADIAFGRKLADVTGRRNKTTSTVEEPRKEPNNETCKTVTRKGFNSQMAIINPNRTEERAG</sequence>